<dbReference type="GO" id="GO:0060090">
    <property type="term" value="F:molecular adaptor activity"/>
    <property type="evidence" value="ECO:0007669"/>
    <property type="project" value="TreeGrafter"/>
</dbReference>
<dbReference type="InterPro" id="IPR011989">
    <property type="entry name" value="ARM-like"/>
</dbReference>
<dbReference type="GO" id="GO:0031145">
    <property type="term" value="P:anaphase-promoting complex-dependent catabolic process"/>
    <property type="evidence" value="ECO:0007669"/>
    <property type="project" value="TreeGrafter"/>
</dbReference>
<dbReference type="STRING" id="6313.A0A158PB24"/>
<proteinExistence type="inferred from homology"/>
<evidence type="ECO:0000256" key="5">
    <source>
        <dbReference type="SAM" id="MobiDB-lite"/>
    </source>
</evidence>
<protein>
    <submittedName>
        <fullName evidence="8">SHNi-TPR domain-containing protein</fullName>
    </submittedName>
</protein>
<dbReference type="GO" id="GO:0005680">
    <property type="term" value="C:anaphase-promoting complex"/>
    <property type="evidence" value="ECO:0007669"/>
    <property type="project" value="InterPro"/>
</dbReference>
<evidence type="ECO:0000313" key="8">
    <source>
        <dbReference type="WBParaSite" id="ACAC_0001030901-mRNA-1"/>
    </source>
</evidence>
<dbReference type="Gene3D" id="1.25.40.10">
    <property type="entry name" value="Tetratricopeptide repeat domain"/>
    <property type="match status" value="1"/>
</dbReference>
<accession>A0A158PB24</accession>
<keyword evidence="2" id="KW-0132">Cell division</keyword>
<feature type="compositionally biased region" description="Basic and acidic residues" evidence="5">
    <location>
        <begin position="33"/>
        <end position="48"/>
    </location>
</feature>
<name>A0A158PB24_ANGCA</name>
<evidence type="ECO:0000259" key="6">
    <source>
        <dbReference type="Pfam" id="PF10516"/>
    </source>
</evidence>
<keyword evidence="3" id="KW-0498">Mitosis</keyword>
<dbReference type="InterPro" id="IPR024990">
    <property type="entry name" value="Apc1"/>
</dbReference>
<dbReference type="GO" id="GO:0070979">
    <property type="term" value="P:protein K11-linked ubiquitination"/>
    <property type="evidence" value="ECO:0007669"/>
    <property type="project" value="TreeGrafter"/>
</dbReference>
<dbReference type="PANTHER" id="PTHR12827">
    <property type="entry name" value="MEIOTIC CHECKPOINT REGULATOR TSG24 FAMILY MEMBER"/>
    <property type="match status" value="1"/>
</dbReference>
<comment type="similarity">
    <text evidence="1">Belongs to the APC1 family.</text>
</comment>
<dbReference type="InterPro" id="IPR019544">
    <property type="entry name" value="Tetratricopeptide_SHNi-TPR_dom"/>
</dbReference>
<dbReference type="Pfam" id="PF10516">
    <property type="entry name" value="SHNi-TPR"/>
    <property type="match status" value="1"/>
</dbReference>
<dbReference type="GO" id="GO:0007091">
    <property type="term" value="P:metaphase/anaphase transition of mitotic cell cycle"/>
    <property type="evidence" value="ECO:0007669"/>
    <property type="project" value="TreeGrafter"/>
</dbReference>
<feature type="region of interest" description="Disordered" evidence="5">
    <location>
        <begin position="127"/>
        <end position="146"/>
    </location>
</feature>
<evidence type="ECO:0000256" key="1">
    <source>
        <dbReference type="ARBA" id="ARBA00010547"/>
    </source>
</evidence>
<organism evidence="7 8">
    <name type="scientific">Angiostrongylus cantonensis</name>
    <name type="common">Rat lungworm</name>
    <dbReference type="NCBI Taxonomy" id="6313"/>
    <lineage>
        <taxon>Eukaryota</taxon>
        <taxon>Metazoa</taxon>
        <taxon>Ecdysozoa</taxon>
        <taxon>Nematoda</taxon>
        <taxon>Chromadorea</taxon>
        <taxon>Rhabditida</taxon>
        <taxon>Rhabditina</taxon>
        <taxon>Rhabditomorpha</taxon>
        <taxon>Strongyloidea</taxon>
        <taxon>Metastrongylidae</taxon>
        <taxon>Angiostrongylus</taxon>
    </lineage>
</organism>
<feature type="domain" description="Tetratricopeptide SHNi-TPR" evidence="6">
    <location>
        <begin position="183"/>
        <end position="220"/>
    </location>
</feature>
<dbReference type="SUPFAM" id="SSF48452">
    <property type="entry name" value="TPR-like"/>
    <property type="match status" value="1"/>
</dbReference>
<feature type="region of interest" description="Disordered" evidence="5">
    <location>
        <begin position="1"/>
        <end position="48"/>
    </location>
</feature>
<feature type="compositionally biased region" description="Acidic residues" evidence="5">
    <location>
        <begin position="1"/>
        <end position="27"/>
    </location>
</feature>
<keyword evidence="4" id="KW-0131">Cell cycle</keyword>
<evidence type="ECO:0000256" key="4">
    <source>
        <dbReference type="ARBA" id="ARBA00023306"/>
    </source>
</evidence>
<dbReference type="InterPro" id="IPR011990">
    <property type="entry name" value="TPR-like_helical_dom_sf"/>
</dbReference>
<reference evidence="8" key="2">
    <citation type="submission" date="2016-04" db="UniProtKB">
        <authorList>
            <consortium name="WormBaseParasite"/>
        </authorList>
    </citation>
    <scope>IDENTIFICATION</scope>
</reference>
<evidence type="ECO:0000313" key="7">
    <source>
        <dbReference type="Proteomes" id="UP000035642"/>
    </source>
</evidence>
<evidence type="ECO:0000256" key="2">
    <source>
        <dbReference type="ARBA" id="ARBA00022618"/>
    </source>
</evidence>
<reference evidence="7" key="1">
    <citation type="submission" date="2012-09" db="EMBL/GenBank/DDBJ databases">
        <authorList>
            <person name="Martin A.A."/>
        </authorList>
    </citation>
    <scope>NUCLEOTIDE SEQUENCE</scope>
</reference>
<dbReference type="WBParaSite" id="ACAC_0001030901-mRNA-1">
    <property type="protein sequence ID" value="ACAC_0001030901-mRNA-1"/>
    <property type="gene ID" value="ACAC_0001030901"/>
</dbReference>
<dbReference type="PANTHER" id="PTHR12827:SF3">
    <property type="entry name" value="ANAPHASE-PROMOTING COMPLEX SUBUNIT 1"/>
    <property type="match status" value="1"/>
</dbReference>
<dbReference type="Proteomes" id="UP000035642">
    <property type="component" value="Unassembled WGS sequence"/>
</dbReference>
<dbReference type="GO" id="GO:0051301">
    <property type="term" value="P:cell division"/>
    <property type="evidence" value="ECO:0007669"/>
    <property type="project" value="UniProtKB-KW"/>
</dbReference>
<keyword evidence="7" id="KW-1185">Reference proteome</keyword>
<evidence type="ECO:0000256" key="3">
    <source>
        <dbReference type="ARBA" id="ARBA00022776"/>
    </source>
</evidence>
<sequence length="1645" mass="185073">MTGMPEVEDETDESGEDEDYAGEELDNDGSVGDADRLAEGEKEENKKQVDEMLVGNVEELEKANAERNGGNNVKTNFPLIKSQIFLICEALVTVVIAAEVKASTEASELVIEAVSANGSVEITDIRETAGSDVSHEADGAEDDVRNDAEDDASSFQAAWEVLEVARNICDKQEPTKEWELRKADVLSALAECSIEEGNCKQALDDLTSALQIQLLHLPADDRVIANSYFSFARIHKLEKEFVLASEYYKKAKQCLQLRIETIKKSLEICEAEKEGEKTMLQKELADLNGLIPDIELKIQDADDSAATLEKMKNELKSAFMASFPEKTTVNQDTPVNDISNILLWVVFPPSKSEIETACTQEFFCLVGIRDLMFIAVNDSHPLGYRLQFDIHAVHVTKFGLLVERDISSRDTSSTQEQVALYSLSHPLNELLAVIFKPRDSLTEWLFCWQKYRYSIVGAEKDCLLVFDHSNEMHCLLRIRITSEYEVRSAIELLEKRRVEVFSRELQRQPDFDLLLAELCLDHIWAEPSKRDASGEIASKMFLSHNVLLQDFLNFFLGAVGQLRSIRVVRTVGNITTSGTLGFVPCRDAVGIRNGDLTVVLEMDNSIGLYSGQIKCAVAVIPRFTISPSMLLISADNLSFVVQYGSQLTKIKVPSLFDNSLARDVLTAVVDVLPREKAMHLMLDWRVRSRNYGNDLDTAVSERQLHSVLRFLLKQCGVSIGHHDKLPWRKNLNRLLSFGEGILQKRAKKDIRPGNSVSDVTVTIDSTAILNRCSAVTNRSFDTQLLGGLSIFTVENSGRDFAATPYTFADRSFPQPDEMAQIARIRWPRDVRRDNVRAMLDSTKPVLIATQHLDAGTDGEIREAQEQFLLATWTRYLSQAFGRAFFSFRTVLPNPAEALTVPDLCLSARIYPSNLTYDLTLTEISPPTAAGLIYAFGMNGHLPNFNMFHIHEVLASLDKFPSIALLLGMAMSKLGTGDRQVHKMLTTHLPFLMGPTMLNLKIDPLIQTSAVSGLGLLFAQTGHTNVTAKAVAQRGCCPVGLYCFHNNIGKSLRADEEPSIELSAYKLSAGFAIGLICLGLGDEIAEARPPFKQPLPSISDRLRALMIVLYSTMTLVQLILICCHYREKNSEVFNEEGTNVNVHMTAHPATIALGLMYMRTGNLEIARDLELPATISLLEEIRPDVIFVRVVARSLVLWNMIEPTCAWIDKQIPNIIHEYARAVLKFPSNIEINVTDKEQAYWDEVVDKETVAEVYLYAMTAACFVMTLKFSGIVGDMYEDILKILEDRMQFLMHDFNIESIEWPARHIIRAANRSVVNLCADMMLLSMAILNVGRGKVNTIRFARYRRSHDCELSYWSHYLWKYNEEMSVHRSLAMLFLGDGRYGFKKDNLSIALLVISMYPIVAHHVADNRLYHQPLRFLWTHAVEPRLLVPMCRKKNKPIQCDLEIQFKDPSLRACSFSAPTILPPIDELALIELSGAGIEKVRFDLTYEGRKRDLVEILTTGHGRVPITVTESCLDDNELAQQKDWTLRQIFDHRVDRPSGKVVKFAREYERMKMVWIFRFLIESRHPGGAGDLRWQSIDTVPAIRQYLRTLHMEITACPPSLAPFVVNDVKLASCVAKFIGNTPLANRLDIEAQRLEHAAKL</sequence>
<dbReference type="Gene3D" id="1.25.10.10">
    <property type="entry name" value="Leucine-rich Repeat Variant"/>
    <property type="match status" value="1"/>
</dbReference>